<reference evidence="7" key="2">
    <citation type="submission" date="2013-02" db="EMBL/GenBank/DDBJ databases">
        <authorList>
            <person name="Tyson G.W."/>
            <person name="Allen E.E."/>
            <person name="Banfield J.F."/>
            <person name="Whitaker R."/>
        </authorList>
    </citation>
    <scope>NUCLEOTIDE SEQUENCE</scope>
    <source>
        <strain evidence="7">Fer1</strain>
    </source>
</reference>
<evidence type="ECO:0000259" key="5">
    <source>
        <dbReference type="Pfam" id="PF01609"/>
    </source>
</evidence>
<reference evidence="7 8" key="1">
    <citation type="journal article" date="2007" name="Proc. Natl. Acad. Sci. U.S.A.">
        <title>Genome dynamics in a natural archaeal population.</title>
        <authorList>
            <person name="Allen E.E."/>
            <person name="Tyson G.W."/>
            <person name="Whitaker R.J."/>
            <person name="Detter J.C."/>
            <person name="Richardson P.M."/>
            <person name="Banfield J.F."/>
        </authorList>
    </citation>
    <scope>NUCLEOTIDE SEQUENCE [LARGE SCALE GENOMIC DNA]</scope>
    <source>
        <strain evidence="7">Fer1</strain>
        <strain evidence="8">fer1</strain>
    </source>
</reference>
<feature type="domain" description="Transposase IS4-like" evidence="5">
    <location>
        <begin position="106"/>
        <end position="308"/>
    </location>
</feature>
<dbReference type="EMBL" id="CP004145">
    <property type="protein sequence ID" value="AGO60061.1"/>
    <property type="molecule type" value="Genomic_DNA"/>
</dbReference>
<dbReference type="RefSeq" id="WP_009886016.1">
    <property type="nucleotide sequence ID" value="NC_021592.1"/>
</dbReference>
<dbReference type="PANTHER" id="PTHR33258:SF1">
    <property type="entry name" value="TRANSPOSASE INSL FOR INSERTION SEQUENCE ELEMENT IS186A-RELATED"/>
    <property type="match status" value="1"/>
</dbReference>
<dbReference type="PANTHER" id="PTHR33258">
    <property type="entry name" value="TRANSPOSASE INSL FOR INSERTION SEQUENCE ELEMENT IS186A-RELATED"/>
    <property type="match status" value="1"/>
</dbReference>
<dbReference type="KEGG" id="fac:FACI_IFERC01G0001"/>
<accession>S0AM26</accession>
<keyword evidence="3" id="KW-0238">DNA-binding</keyword>
<dbReference type="SUPFAM" id="SSF53098">
    <property type="entry name" value="Ribonuclease H-like"/>
    <property type="match status" value="1"/>
</dbReference>
<keyword evidence="4" id="KW-0233">DNA recombination</keyword>
<dbReference type="GO" id="GO:0003677">
    <property type="term" value="F:DNA binding"/>
    <property type="evidence" value="ECO:0007669"/>
    <property type="project" value="UniProtKB-KW"/>
</dbReference>
<keyword evidence="2" id="KW-0815">Transposition</keyword>
<evidence type="ECO:0000313" key="7">
    <source>
        <dbReference type="EMBL" id="AGO60061.1"/>
    </source>
</evidence>
<evidence type="ECO:0000256" key="2">
    <source>
        <dbReference type="ARBA" id="ARBA00022578"/>
    </source>
</evidence>
<dbReference type="PATRIC" id="fig|333146.12.peg.1"/>
<comment type="similarity">
    <text evidence="1">Belongs to the transposase 11 family.</text>
</comment>
<evidence type="ECO:0000256" key="1">
    <source>
        <dbReference type="ARBA" id="ARBA00010075"/>
    </source>
</evidence>
<protein>
    <submittedName>
        <fullName evidence="7">Transposase IS4 family protein</fullName>
    </submittedName>
</protein>
<keyword evidence="8" id="KW-1185">Reference proteome</keyword>
<dbReference type="GeneID" id="16024225"/>
<gene>
    <name evidence="6" type="ORF">FACI_IFERC00001G0001</name>
    <name evidence="7" type="ORF">FACI_IFERC00001G0081</name>
</gene>
<evidence type="ECO:0000313" key="6">
    <source>
        <dbReference type="EMBL" id="AGO59981.1"/>
    </source>
</evidence>
<dbReference type="EMBL" id="CP004145">
    <property type="protein sequence ID" value="AGO59981.1"/>
    <property type="molecule type" value="Genomic_DNA"/>
</dbReference>
<organism evidence="7 8">
    <name type="scientific">Ferroplasma acidarmanus Fer1</name>
    <dbReference type="NCBI Taxonomy" id="333146"/>
    <lineage>
        <taxon>Archaea</taxon>
        <taxon>Methanobacteriati</taxon>
        <taxon>Thermoplasmatota</taxon>
        <taxon>Thermoplasmata</taxon>
        <taxon>Thermoplasmatales</taxon>
        <taxon>Ferroplasmaceae</taxon>
        <taxon>Ferroplasma</taxon>
    </lineage>
</organism>
<reference evidence="7" key="3">
    <citation type="submission" date="2013-06" db="EMBL/GenBank/DDBJ databases">
        <title>Comparative genomics in acid mine drainage biofilm communities reveals metabolic and structural differentiation of co-occurring archaea.</title>
        <authorList>
            <person name="Yelton A.P."/>
            <person name="Comolli L.R."/>
            <person name="Justice N."/>
            <person name="Castelle C."/>
            <person name="Denef V.J."/>
            <person name="Thomas B.C."/>
            <person name="Banfield J.F."/>
        </authorList>
    </citation>
    <scope>NUCLEOTIDE SEQUENCE</scope>
    <source>
        <strain evidence="7">Fer1</strain>
    </source>
</reference>
<proteinExistence type="inferred from homology"/>
<dbReference type="KEGG" id="fac:FACI_IFERC01G0081"/>
<dbReference type="AlphaFoldDB" id="S0AM26"/>
<dbReference type="Proteomes" id="UP000014660">
    <property type="component" value="Chromosome"/>
</dbReference>
<dbReference type="InterPro" id="IPR012337">
    <property type="entry name" value="RNaseH-like_sf"/>
</dbReference>
<dbReference type="Pfam" id="PF01609">
    <property type="entry name" value="DDE_Tnp_1"/>
    <property type="match status" value="1"/>
</dbReference>
<name>S0AM26_FERAC</name>
<dbReference type="GO" id="GO:0006313">
    <property type="term" value="P:DNA transposition"/>
    <property type="evidence" value="ECO:0007669"/>
    <property type="project" value="InterPro"/>
</dbReference>
<sequence>MDENVNKILKKHCNKISKESKVEGIGIDSYSRKFNLSAHLSILATGIIKKNDLTDIAYNNGISKSQLSKLNNKRPYSIFEKVFYSILRPFIKAHRYDIYHDYIDRLYSVLAIDSTFIETMVKGSGIYQRGERRNGIKIHTAAIASPYPLPLKAIITPANVHDSKVFDDLLEYINEYISGNTVLTFDLGYYNLGRFMELKEKGINFVSRIKKNADYTVIKEETFNSKIVRFRNGLELRLVSLDINNRKREYITDILDLPEIYIYYIYMRRWVIEKIFENMKRILKITHLISRDLNGIINQVFATLISYIVLLILQSSMNIYHTPAEIVRSIRNSKELDIGHDYMSNFNKI</sequence>
<evidence type="ECO:0000313" key="8">
    <source>
        <dbReference type="Proteomes" id="UP000014660"/>
    </source>
</evidence>
<dbReference type="NCBIfam" id="NF033592">
    <property type="entry name" value="transpos_IS4_1"/>
    <property type="match status" value="1"/>
</dbReference>
<evidence type="ECO:0000256" key="4">
    <source>
        <dbReference type="ARBA" id="ARBA00023172"/>
    </source>
</evidence>
<dbReference type="InterPro" id="IPR047952">
    <property type="entry name" value="Transpos_IS4"/>
</dbReference>
<dbReference type="GO" id="GO:0004803">
    <property type="term" value="F:transposase activity"/>
    <property type="evidence" value="ECO:0007669"/>
    <property type="project" value="InterPro"/>
</dbReference>
<dbReference type="HOGENOM" id="CLU_068195_0_0_2"/>
<evidence type="ECO:0000256" key="3">
    <source>
        <dbReference type="ARBA" id="ARBA00023125"/>
    </source>
</evidence>
<dbReference type="InterPro" id="IPR002559">
    <property type="entry name" value="Transposase_11"/>
</dbReference>